<protein>
    <submittedName>
        <fullName evidence="2">Uncharacterized protein</fullName>
    </submittedName>
</protein>
<evidence type="ECO:0000313" key="3">
    <source>
        <dbReference type="Proteomes" id="UP000322234"/>
    </source>
</evidence>
<comment type="caution">
    <text evidence="2">The sequence shown here is derived from an EMBL/GenBank/DDBJ whole genome shotgun (WGS) entry which is preliminary data.</text>
</comment>
<feature type="compositionally biased region" description="Polar residues" evidence="1">
    <location>
        <begin position="85"/>
        <end position="96"/>
    </location>
</feature>
<dbReference type="Proteomes" id="UP000322234">
    <property type="component" value="Unassembled WGS sequence"/>
</dbReference>
<gene>
    <name evidence="2" type="ORF">E5288_WYG019095</name>
</gene>
<dbReference type="AlphaFoldDB" id="A0A6B0SCE5"/>
<organism evidence="2 3">
    <name type="scientific">Bos mutus</name>
    <name type="common">wild yak</name>
    <dbReference type="NCBI Taxonomy" id="72004"/>
    <lineage>
        <taxon>Eukaryota</taxon>
        <taxon>Metazoa</taxon>
        <taxon>Chordata</taxon>
        <taxon>Craniata</taxon>
        <taxon>Vertebrata</taxon>
        <taxon>Euteleostomi</taxon>
        <taxon>Mammalia</taxon>
        <taxon>Eutheria</taxon>
        <taxon>Laurasiatheria</taxon>
        <taxon>Artiodactyla</taxon>
        <taxon>Ruminantia</taxon>
        <taxon>Pecora</taxon>
        <taxon>Bovidae</taxon>
        <taxon>Bovinae</taxon>
        <taxon>Bos</taxon>
    </lineage>
</organism>
<name>A0A6B0SCE5_9CETA</name>
<feature type="region of interest" description="Disordered" evidence="1">
    <location>
        <begin position="1"/>
        <end position="110"/>
    </location>
</feature>
<dbReference type="EMBL" id="VBQZ03000198">
    <property type="protein sequence ID" value="MXQ97584.1"/>
    <property type="molecule type" value="Genomic_DNA"/>
</dbReference>
<reference evidence="2" key="1">
    <citation type="submission" date="2019-10" db="EMBL/GenBank/DDBJ databases">
        <title>The sequence and de novo assembly of the wild yak genome.</title>
        <authorList>
            <person name="Liu Y."/>
        </authorList>
    </citation>
    <scope>NUCLEOTIDE SEQUENCE [LARGE SCALE GENOMIC DNA]</scope>
    <source>
        <strain evidence="2">WY2019</strain>
    </source>
</reference>
<sequence length="110" mass="11823">MGSVEKRTWVLSQPRAQAGAPYTRPRLSAPLLCAREDRHPLLQGQSNATGDGGAAPYPQLAAVSDEPPRPPSLLTGPYPGDGGPSQPSQEHVTASHRTVRHRTTWPSPRE</sequence>
<keyword evidence="3" id="KW-1185">Reference proteome</keyword>
<accession>A0A6B0SCE5</accession>
<evidence type="ECO:0000256" key="1">
    <source>
        <dbReference type="SAM" id="MobiDB-lite"/>
    </source>
</evidence>
<proteinExistence type="predicted"/>
<evidence type="ECO:0000313" key="2">
    <source>
        <dbReference type="EMBL" id="MXQ97584.1"/>
    </source>
</evidence>